<dbReference type="Gene3D" id="3.30.710.10">
    <property type="entry name" value="Potassium Channel Kv1.1, Chain A"/>
    <property type="match status" value="1"/>
</dbReference>
<dbReference type="PROSITE" id="PS50097">
    <property type="entry name" value="BTB"/>
    <property type="match status" value="1"/>
</dbReference>
<dbReference type="PANTHER" id="PTHR26379">
    <property type="entry name" value="BTB/POZ AND MATH DOMAIN-CONTAINING PROTEIN 1"/>
    <property type="match status" value="1"/>
</dbReference>
<dbReference type="OMA" id="FFAMMES"/>
<comment type="pathway">
    <text evidence="1">Protein modification; protein ubiquitination.</text>
</comment>
<evidence type="ECO:0000256" key="2">
    <source>
        <dbReference type="ARBA" id="ARBA00010846"/>
    </source>
</evidence>
<accession>A0A3B5ZQV6</accession>
<dbReference type="PaxDb" id="4565-Traes_1DS_9FDF09132.1"/>
<reference evidence="5" key="2">
    <citation type="submission" date="2018-10" db="UniProtKB">
        <authorList>
            <consortium name="EnsemblPlants"/>
        </authorList>
    </citation>
    <scope>IDENTIFICATION</scope>
</reference>
<dbReference type="EnsemblPlants" id="TraesCS1D02G073200.1">
    <property type="protein sequence ID" value="TraesCS1D02G073200.1.cds1"/>
    <property type="gene ID" value="TraesCS1D02G073200"/>
</dbReference>
<dbReference type="Pfam" id="PF24570">
    <property type="entry name" value="BACK_BPM_SPOP"/>
    <property type="match status" value="1"/>
</dbReference>
<dbReference type="SMR" id="A0A3B5ZQV6"/>
<dbReference type="CDD" id="cd18280">
    <property type="entry name" value="BTB_POZ_BPM_plant"/>
    <property type="match status" value="1"/>
</dbReference>
<evidence type="ECO:0008006" key="7">
    <source>
        <dbReference type="Google" id="ProtNLM"/>
    </source>
</evidence>
<dbReference type="InterPro" id="IPR045005">
    <property type="entry name" value="BPM1-6"/>
</dbReference>
<dbReference type="Gramene" id="TraesCS1D03G0168200.1">
    <property type="protein sequence ID" value="TraesCS1D03G0168200.1.CDS1"/>
    <property type="gene ID" value="TraesCS1D03G0168200"/>
</dbReference>
<keyword evidence="6" id="KW-1185">Reference proteome</keyword>
<dbReference type="Pfam" id="PF22486">
    <property type="entry name" value="MATH_2"/>
    <property type="match status" value="1"/>
</dbReference>
<dbReference type="InterPro" id="IPR002083">
    <property type="entry name" value="MATH/TRAF_dom"/>
</dbReference>
<dbReference type="InterPro" id="IPR008974">
    <property type="entry name" value="TRAF-like"/>
</dbReference>
<dbReference type="Gramene" id="TraesKAR1D01G0044480.1">
    <property type="protein sequence ID" value="cds.TraesKAR1D01G0044480.1"/>
    <property type="gene ID" value="TraesKAR1D01G0044480"/>
</dbReference>
<dbReference type="Gramene" id="TraesROB_scaffold_062207_01G000100.1">
    <property type="protein sequence ID" value="TraesROB_scaffold_062207_01G000100.1"/>
    <property type="gene ID" value="TraesROB_scaffold_062207_01G000100"/>
</dbReference>
<protein>
    <recommendedName>
        <fullName evidence="7">BTB domain-containing protein</fullName>
    </recommendedName>
</protein>
<dbReference type="CDD" id="cd00121">
    <property type="entry name" value="MATH"/>
    <property type="match status" value="1"/>
</dbReference>
<proteinExistence type="inferred from homology"/>
<feature type="domain" description="MATH" evidence="4">
    <location>
        <begin position="17"/>
        <end position="150"/>
    </location>
</feature>
<dbReference type="STRING" id="4565.A0A3B5ZQV6"/>
<dbReference type="Gramene" id="TraesNOR1D03G00436230.1">
    <property type="protein sequence ID" value="TraesNOR1D03G00436230.1.CDS1"/>
    <property type="gene ID" value="TraesNOR1D03G00436230"/>
</dbReference>
<dbReference type="Gramene" id="TraesWEE_scaffold_028396_01G000100.1">
    <property type="protein sequence ID" value="TraesWEE_scaffold_028396_01G000100.1"/>
    <property type="gene ID" value="TraesWEE_scaffold_028396_01G000100"/>
</dbReference>
<dbReference type="Gramene" id="TraesLAC1D03G00432710.1">
    <property type="protein sequence ID" value="TraesLAC1D03G00432710.1.CDS1"/>
    <property type="gene ID" value="TraesLAC1D03G00432710"/>
</dbReference>
<dbReference type="PANTHER" id="PTHR26379:SF524">
    <property type="entry name" value="MATH DOMAIN-CONTAINING PROTEIN"/>
    <property type="match status" value="1"/>
</dbReference>
<dbReference type="Gene3D" id="1.25.40.420">
    <property type="match status" value="1"/>
</dbReference>
<dbReference type="Gene3D" id="2.60.210.10">
    <property type="entry name" value="Apoptosis, Tumor Necrosis Factor Receptor Associated Protein 2, Chain A"/>
    <property type="match status" value="1"/>
</dbReference>
<dbReference type="SUPFAM" id="SSF49599">
    <property type="entry name" value="TRAF domain-like"/>
    <property type="match status" value="1"/>
</dbReference>
<dbReference type="Gramene" id="TraesPARA_EIv1.0_0242460.1">
    <property type="protein sequence ID" value="TraesPARA_EIv1.0_0242460.1.CDS1"/>
    <property type="gene ID" value="TraesPARA_EIv1.0_0242460"/>
</dbReference>
<evidence type="ECO:0000313" key="5">
    <source>
        <dbReference type="EnsemblPlants" id="TraesCS1D02G073200.1.cds1"/>
    </source>
</evidence>
<dbReference type="Gramene" id="TraesCS1D02G073200.1">
    <property type="protein sequence ID" value="TraesCS1D02G073200.1.cds1"/>
    <property type="gene ID" value="TraesCS1D02G073200"/>
</dbReference>
<feature type="domain" description="BTB" evidence="3">
    <location>
        <begin position="184"/>
        <end position="251"/>
    </location>
</feature>
<dbReference type="AlphaFoldDB" id="A0A3B5ZQV6"/>
<evidence type="ECO:0000259" key="4">
    <source>
        <dbReference type="PROSITE" id="PS50144"/>
    </source>
</evidence>
<dbReference type="InterPro" id="IPR056423">
    <property type="entry name" value="BACK_BPM_SPOP"/>
</dbReference>
<organism evidence="5">
    <name type="scientific">Triticum aestivum</name>
    <name type="common">Wheat</name>
    <dbReference type="NCBI Taxonomy" id="4565"/>
    <lineage>
        <taxon>Eukaryota</taxon>
        <taxon>Viridiplantae</taxon>
        <taxon>Streptophyta</taxon>
        <taxon>Embryophyta</taxon>
        <taxon>Tracheophyta</taxon>
        <taxon>Spermatophyta</taxon>
        <taxon>Magnoliopsida</taxon>
        <taxon>Liliopsida</taxon>
        <taxon>Poales</taxon>
        <taxon>Poaceae</taxon>
        <taxon>BOP clade</taxon>
        <taxon>Pooideae</taxon>
        <taxon>Triticodae</taxon>
        <taxon>Triticeae</taxon>
        <taxon>Triticinae</taxon>
        <taxon>Triticum</taxon>
    </lineage>
</organism>
<dbReference type="Gramene" id="TraesCLE_scaffold_048953_01G000100.1">
    <property type="protein sequence ID" value="TraesCLE_scaffold_048953_01G000100.1"/>
    <property type="gene ID" value="TraesCLE_scaffold_048953_01G000100"/>
</dbReference>
<evidence type="ECO:0000259" key="3">
    <source>
        <dbReference type="PROSITE" id="PS50097"/>
    </source>
</evidence>
<dbReference type="InterPro" id="IPR011333">
    <property type="entry name" value="SKP1/BTB/POZ_sf"/>
</dbReference>
<evidence type="ECO:0000313" key="6">
    <source>
        <dbReference type="Proteomes" id="UP000019116"/>
    </source>
</evidence>
<comment type="similarity">
    <text evidence="2">Belongs to the Tdpoz family.</text>
</comment>
<reference evidence="5" key="1">
    <citation type="submission" date="2018-08" db="EMBL/GenBank/DDBJ databases">
        <authorList>
            <person name="Rossello M."/>
        </authorList>
    </citation>
    <scope>NUCLEOTIDE SEQUENCE [LARGE SCALE GENOMIC DNA]</scope>
    <source>
        <strain evidence="5">cv. Chinese Spring</strain>
    </source>
</reference>
<dbReference type="GO" id="GO:0016567">
    <property type="term" value="P:protein ubiquitination"/>
    <property type="evidence" value="ECO:0007669"/>
    <property type="project" value="InterPro"/>
</dbReference>
<gene>
    <name evidence="5" type="primary">LOC123165187</name>
</gene>
<dbReference type="SUPFAM" id="SSF54695">
    <property type="entry name" value="POZ domain"/>
    <property type="match status" value="1"/>
</dbReference>
<dbReference type="Pfam" id="PF00651">
    <property type="entry name" value="BTB"/>
    <property type="match status" value="1"/>
</dbReference>
<dbReference type="OrthoDB" id="10249567at2759"/>
<sequence>MSELRDLPAVLAAGSDERSYVIEVDGYSRIKGMIGHGDKVKSAPFSVGGYVYDWVLWFYPNGSDITHYEAGYVSVFLALDSGFATDVRAKFRITLLDKNGEPDITRSKTNPERIFSSKGSCKGFSDFVGRAYLENPRTLSNDSVSIMCHVTVVKNIHKGDRLIVVTSRNLHQHLGDLLKSMDGADVTFHVGGESFSAHRVVLAARSSVFRAELFGGMKEKAGGPIEISDMESDVFKALLHFIYTDEYEPVPEMTDGCEARRKAVMAGHLLVAAERYNIERLKLICEERMCNLINPDIVATSLALAEQHGFHTFKDACFEFLASPSNPEAMMASDGYEHLKNSCPSVLKELAASFLPAELKAAKDIIMTI</sequence>
<dbReference type="SMART" id="SM00225">
    <property type="entry name" value="BTB"/>
    <property type="match status" value="1"/>
</dbReference>
<dbReference type="GeneID" id="123165187"/>
<name>A0A3B5ZQV6_WHEAT</name>
<dbReference type="Proteomes" id="UP000019116">
    <property type="component" value="Chromosome 1D"/>
</dbReference>
<dbReference type="InterPro" id="IPR000210">
    <property type="entry name" value="BTB/POZ_dom"/>
</dbReference>
<dbReference type="PROSITE" id="PS50144">
    <property type="entry name" value="MATH"/>
    <property type="match status" value="1"/>
</dbReference>
<dbReference type="Gramene" id="TraesMAC1D03G00428980.1">
    <property type="protein sequence ID" value="TraesMAC1D03G00428980.1.CDS1"/>
    <property type="gene ID" value="TraesMAC1D03G00428980"/>
</dbReference>
<dbReference type="RefSeq" id="XP_044438756.1">
    <property type="nucleotide sequence ID" value="XM_044582821.1"/>
</dbReference>
<evidence type="ECO:0000256" key="1">
    <source>
        <dbReference type="ARBA" id="ARBA00004906"/>
    </source>
</evidence>
<dbReference type="Gramene" id="TraesJAG1D03G00428950.1">
    <property type="protein sequence ID" value="TraesJAG1D03G00428950.1.CDS1"/>
    <property type="gene ID" value="TraesJAG1D03G00428950"/>
</dbReference>